<dbReference type="RefSeq" id="WP_221444569.1">
    <property type="nucleotide sequence ID" value="NZ_JACIJO010000006.1"/>
</dbReference>
<gene>
    <name evidence="1" type="ORF">FHS59_004645</name>
</gene>
<evidence type="ECO:0000313" key="2">
    <source>
        <dbReference type="Proteomes" id="UP000588604"/>
    </source>
</evidence>
<keyword evidence="2" id="KW-1185">Reference proteome</keyword>
<accession>A0A841N4B9</accession>
<name>A0A841N4B9_9BACT</name>
<comment type="caution">
    <text evidence="1">The sequence shown here is derived from an EMBL/GenBank/DDBJ whole genome shotgun (WGS) entry which is preliminary data.</text>
</comment>
<dbReference type="Proteomes" id="UP000588604">
    <property type="component" value="Unassembled WGS sequence"/>
</dbReference>
<evidence type="ECO:0000313" key="1">
    <source>
        <dbReference type="EMBL" id="MBB6328981.1"/>
    </source>
</evidence>
<reference evidence="1 2" key="1">
    <citation type="submission" date="2020-08" db="EMBL/GenBank/DDBJ databases">
        <title>Genomic Encyclopedia of Type Strains, Phase IV (KMG-IV): sequencing the most valuable type-strain genomes for metagenomic binning, comparative biology and taxonomic classification.</title>
        <authorList>
            <person name="Goeker M."/>
        </authorList>
    </citation>
    <scope>NUCLEOTIDE SEQUENCE [LARGE SCALE GENOMIC DNA]</scope>
    <source>
        <strain evidence="1 2">DSM 102044</strain>
    </source>
</reference>
<sequence>MKSGNNFLFILTLLILVLEAGVCFGQPGKNYSNGVPLTKGTWFSSLSLYANSRTGENDRQLFGTFIEHQRSGFNLRLDPGYAIKDNLGFGIGLLL</sequence>
<dbReference type="AlphaFoldDB" id="A0A841N4B9"/>
<organism evidence="1 2">
    <name type="scientific">Algoriphagus iocasae</name>
    <dbReference type="NCBI Taxonomy" id="1836499"/>
    <lineage>
        <taxon>Bacteria</taxon>
        <taxon>Pseudomonadati</taxon>
        <taxon>Bacteroidota</taxon>
        <taxon>Cytophagia</taxon>
        <taxon>Cytophagales</taxon>
        <taxon>Cyclobacteriaceae</taxon>
        <taxon>Algoriphagus</taxon>
    </lineage>
</organism>
<proteinExistence type="predicted"/>
<dbReference type="EMBL" id="JACIJO010000006">
    <property type="protein sequence ID" value="MBB6328981.1"/>
    <property type="molecule type" value="Genomic_DNA"/>
</dbReference>
<protein>
    <submittedName>
        <fullName evidence="1">Uncharacterized protein</fullName>
    </submittedName>
</protein>